<keyword evidence="3" id="KW-1185">Reference proteome</keyword>
<dbReference type="AlphaFoldDB" id="D8UB05"/>
<organism evidence="3">
    <name type="scientific">Volvox carteri f. nagariensis</name>
    <dbReference type="NCBI Taxonomy" id="3068"/>
    <lineage>
        <taxon>Eukaryota</taxon>
        <taxon>Viridiplantae</taxon>
        <taxon>Chlorophyta</taxon>
        <taxon>core chlorophytes</taxon>
        <taxon>Chlorophyceae</taxon>
        <taxon>CS clade</taxon>
        <taxon>Chlamydomonadales</taxon>
        <taxon>Volvocaceae</taxon>
        <taxon>Volvox</taxon>
    </lineage>
</organism>
<dbReference type="InterPro" id="IPR003347">
    <property type="entry name" value="JmjC_dom"/>
</dbReference>
<dbReference type="Gene3D" id="2.60.120.650">
    <property type="entry name" value="Cupin"/>
    <property type="match status" value="1"/>
</dbReference>
<protein>
    <recommendedName>
        <fullName evidence="1">JmjC domain-containing protein</fullName>
    </recommendedName>
</protein>
<dbReference type="InterPro" id="IPR050910">
    <property type="entry name" value="JMJD6_ArgDemeth/LysHydrox"/>
</dbReference>
<dbReference type="eggNOG" id="KOG2130">
    <property type="taxonomic scope" value="Eukaryota"/>
</dbReference>
<dbReference type="InParanoid" id="D8UB05"/>
<sequence length="70" mass="7976">GRKRWALYPPHEVRVSDDGLTSLQWYLELYPSLPPEKKPIEFVQGPGEVVFVPGGWWHCVLNLETSVAVT</sequence>
<name>D8UB05_VOLCA</name>
<dbReference type="PANTHER" id="PTHR12480">
    <property type="entry name" value="ARGININE DEMETHYLASE AND LYSYL-HYDROXYLASE JMJD"/>
    <property type="match status" value="1"/>
</dbReference>
<dbReference type="SUPFAM" id="SSF51197">
    <property type="entry name" value="Clavaminate synthase-like"/>
    <property type="match status" value="1"/>
</dbReference>
<dbReference type="OrthoDB" id="424465at2759"/>
<feature type="non-terminal residue" evidence="2">
    <location>
        <position position="70"/>
    </location>
</feature>
<gene>
    <name evidence="2" type="ORF">VOLCADRAFT_38221</name>
</gene>
<dbReference type="Proteomes" id="UP000001058">
    <property type="component" value="Unassembled WGS sequence"/>
</dbReference>
<dbReference type="PROSITE" id="PS51184">
    <property type="entry name" value="JMJC"/>
    <property type="match status" value="1"/>
</dbReference>
<feature type="domain" description="JmjC" evidence="1">
    <location>
        <begin position="1"/>
        <end position="70"/>
    </location>
</feature>
<dbReference type="GeneID" id="9614608"/>
<dbReference type="Pfam" id="PF02373">
    <property type="entry name" value="JmjC"/>
    <property type="match status" value="1"/>
</dbReference>
<evidence type="ECO:0000259" key="1">
    <source>
        <dbReference type="PROSITE" id="PS51184"/>
    </source>
</evidence>
<evidence type="ECO:0000313" key="3">
    <source>
        <dbReference type="Proteomes" id="UP000001058"/>
    </source>
</evidence>
<dbReference type="GO" id="GO:0005737">
    <property type="term" value="C:cytoplasm"/>
    <property type="evidence" value="ECO:0007669"/>
    <property type="project" value="TreeGrafter"/>
</dbReference>
<proteinExistence type="predicted"/>
<feature type="non-terminal residue" evidence="2">
    <location>
        <position position="1"/>
    </location>
</feature>
<dbReference type="STRING" id="3068.D8UB05"/>
<dbReference type="KEGG" id="vcn:VOLCADRAFT_38221"/>
<reference evidence="2 3" key="1">
    <citation type="journal article" date="2010" name="Science">
        <title>Genomic analysis of organismal complexity in the multicellular green alga Volvox carteri.</title>
        <authorList>
            <person name="Prochnik S.E."/>
            <person name="Umen J."/>
            <person name="Nedelcu A.M."/>
            <person name="Hallmann A."/>
            <person name="Miller S.M."/>
            <person name="Nishii I."/>
            <person name="Ferris P."/>
            <person name="Kuo A."/>
            <person name="Mitros T."/>
            <person name="Fritz-Laylin L.K."/>
            <person name="Hellsten U."/>
            <person name="Chapman J."/>
            <person name="Simakov O."/>
            <person name="Rensing S.A."/>
            <person name="Terry A."/>
            <person name="Pangilinan J."/>
            <person name="Kapitonov V."/>
            <person name="Jurka J."/>
            <person name="Salamov A."/>
            <person name="Shapiro H."/>
            <person name="Schmutz J."/>
            <person name="Grimwood J."/>
            <person name="Lindquist E."/>
            <person name="Lucas S."/>
            <person name="Grigoriev I.V."/>
            <person name="Schmitt R."/>
            <person name="Kirk D."/>
            <person name="Rokhsar D.S."/>
        </authorList>
    </citation>
    <scope>NUCLEOTIDE SEQUENCE [LARGE SCALE GENOMIC DNA]</scope>
    <source>
        <strain evidence="3">f. Nagariensis / Eve</strain>
    </source>
</reference>
<accession>D8UB05</accession>
<dbReference type="RefSeq" id="XP_002955827.1">
    <property type="nucleotide sequence ID" value="XM_002955781.1"/>
</dbReference>
<dbReference type="PANTHER" id="PTHR12480:SF35">
    <property type="entry name" value="TRANSCRIPTION FACTOR JUMONJI, JMJC DOMAIN-CONTAINING PROTEIN"/>
    <property type="match status" value="1"/>
</dbReference>
<evidence type="ECO:0000313" key="2">
    <source>
        <dbReference type="EMBL" id="EFJ43028.1"/>
    </source>
</evidence>
<dbReference type="EMBL" id="GL378376">
    <property type="protein sequence ID" value="EFJ43028.1"/>
    <property type="molecule type" value="Genomic_DNA"/>
</dbReference>